<comment type="caution">
    <text evidence="1">The sequence shown here is derived from an EMBL/GenBank/DDBJ whole genome shotgun (WGS) entry which is preliminary data.</text>
</comment>
<dbReference type="AlphaFoldDB" id="A0A820TT12"/>
<feature type="non-terminal residue" evidence="1">
    <location>
        <position position="114"/>
    </location>
</feature>
<dbReference type="EMBL" id="CAJOBG010049354">
    <property type="protein sequence ID" value="CAF4472910.1"/>
    <property type="molecule type" value="Genomic_DNA"/>
</dbReference>
<keyword evidence="2" id="KW-1185">Reference proteome</keyword>
<accession>A0A820TT12</accession>
<evidence type="ECO:0000313" key="2">
    <source>
        <dbReference type="Proteomes" id="UP000663866"/>
    </source>
</evidence>
<dbReference type="Proteomes" id="UP000663866">
    <property type="component" value="Unassembled WGS sequence"/>
</dbReference>
<protein>
    <submittedName>
        <fullName evidence="1">Uncharacterized protein</fullName>
    </submittedName>
</protein>
<reference evidence="1" key="1">
    <citation type="submission" date="2021-02" db="EMBL/GenBank/DDBJ databases">
        <authorList>
            <person name="Nowell W R."/>
        </authorList>
    </citation>
    <scope>NUCLEOTIDE SEQUENCE</scope>
</reference>
<evidence type="ECO:0000313" key="1">
    <source>
        <dbReference type="EMBL" id="CAF4472910.1"/>
    </source>
</evidence>
<name>A0A820TT12_9BILA</name>
<organism evidence="1 2">
    <name type="scientific">Rotaria magnacalcarata</name>
    <dbReference type="NCBI Taxonomy" id="392030"/>
    <lineage>
        <taxon>Eukaryota</taxon>
        <taxon>Metazoa</taxon>
        <taxon>Spiralia</taxon>
        <taxon>Gnathifera</taxon>
        <taxon>Rotifera</taxon>
        <taxon>Eurotatoria</taxon>
        <taxon>Bdelloidea</taxon>
        <taxon>Philodinida</taxon>
        <taxon>Philodinidae</taxon>
        <taxon>Rotaria</taxon>
    </lineage>
</organism>
<proteinExistence type="predicted"/>
<gene>
    <name evidence="1" type="ORF">OVN521_LOCUS39132</name>
</gene>
<sequence length="114" mass="13681">MFDSSESLIQSETEEEFQDRLNELSEYWRTIQTRDETRFTGATDFFQWFNQYQTDLFRNHLIAAIRILINFLDRNGSPRLFYNNDIESINNAFKNQTNWELKSLSEIIDILGKL</sequence>